<dbReference type="SUPFAM" id="SSF69055">
    <property type="entry name" value="1-deoxy-D-xylulose-5-phosphate reductoisomerase, C-terminal domain"/>
    <property type="match status" value="1"/>
</dbReference>
<organism evidence="18">
    <name type="scientific">freshwater metagenome</name>
    <dbReference type="NCBI Taxonomy" id="449393"/>
    <lineage>
        <taxon>unclassified sequences</taxon>
        <taxon>metagenomes</taxon>
        <taxon>ecological metagenomes</taxon>
    </lineage>
</organism>
<comment type="pathway">
    <text evidence="3">Isoprenoid biosynthesis; isopentenyl diphosphate biosynthesis via DXP pathway; isopentenyl diphosphate from 1-deoxy-D-xylulose 5-phosphate: step 1/6.</text>
</comment>
<dbReference type="GO" id="GO:0070402">
    <property type="term" value="F:NADPH binding"/>
    <property type="evidence" value="ECO:0007669"/>
    <property type="project" value="InterPro"/>
</dbReference>
<dbReference type="EMBL" id="CAFBOQ010000048">
    <property type="protein sequence ID" value="CAB4993596.1"/>
    <property type="molecule type" value="Genomic_DNA"/>
</dbReference>
<dbReference type="Gene3D" id="3.40.50.720">
    <property type="entry name" value="NAD(P)-binding Rossmann-like Domain"/>
    <property type="match status" value="1"/>
</dbReference>
<dbReference type="GO" id="GO:0051484">
    <property type="term" value="P:isopentenyl diphosphate biosynthetic process, methylerythritol 4-phosphate pathway involved in terpenoid biosynthetic process"/>
    <property type="evidence" value="ECO:0007669"/>
    <property type="project" value="TreeGrafter"/>
</dbReference>
<evidence type="ECO:0000313" key="17">
    <source>
        <dbReference type="EMBL" id="CAB4814060.1"/>
    </source>
</evidence>
<evidence type="ECO:0000259" key="14">
    <source>
        <dbReference type="Pfam" id="PF13288"/>
    </source>
</evidence>
<evidence type="ECO:0000313" key="18">
    <source>
        <dbReference type="EMBL" id="CAB4855966.1"/>
    </source>
</evidence>
<dbReference type="GO" id="GO:0030145">
    <property type="term" value="F:manganese ion binding"/>
    <property type="evidence" value="ECO:0007669"/>
    <property type="project" value="TreeGrafter"/>
</dbReference>
<dbReference type="UniPathway" id="UPA00056">
    <property type="reaction ID" value="UER00092"/>
</dbReference>
<dbReference type="InterPro" id="IPR013644">
    <property type="entry name" value="DXP_reductoisomerase_C"/>
</dbReference>
<feature type="domain" description="1-deoxy-D-xylulose 5-phosphate reductoisomerase C-terminal" evidence="13">
    <location>
        <begin position="138"/>
        <end position="219"/>
    </location>
</feature>
<proteinExistence type="inferred from homology"/>
<dbReference type="InterPro" id="IPR036169">
    <property type="entry name" value="DXPR_C_sf"/>
</dbReference>
<dbReference type="EC" id="1.1.1.267" evidence="5"/>
<evidence type="ECO:0000256" key="1">
    <source>
        <dbReference type="ARBA" id="ARBA00001936"/>
    </source>
</evidence>
<dbReference type="InterPro" id="IPR026877">
    <property type="entry name" value="DXPR_C"/>
</dbReference>
<gene>
    <name evidence="15" type="ORF">UFOPK2627_01166</name>
    <name evidence="16" type="ORF">UFOPK2879_01100</name>
    <name evidence="17" type="ORF">UFOPK3078_01224</name>
    <name evidence="18" type="ORF">UFOPK3288_01253</name>
    <name evidence="19" type="ORF">UFOPK3990_01245</name>
    <name evidence="20" type="ORF">UFOPK4245_01112</name>
    <name evidence="21" type="ORF">UFOPK4337_00949</name>
</gene>
<feature type="domain" description="DXP reductoisomerase C-terminal" evidence="14">
    <location>
        <begin position="252"/>
        <end position="370"/>
    </location>
</feature>
<dbReference type="InterPro" id="IPR013512">
    <property type="entry name" value="DXP_reductoisomerase_N"/>
</dbReference>
<dbReference type="SUPFAM" id="SSF51735">
    <property type="entry name" value="NAD(P)-binding Rossmann-fold domains"/>
    <property type="match status" value="1"/>
</dbReference>
<dbReference type="EMBL" id="CAFAAU010000049">
    <property type="protein sequence ID" value="CAB4814060.1"/>
    <property type="molecule type" value="Genomic_DNA"/>
</dbReference>
<dbReference type="EMBL" id="CAFBQD010000038">
    <property type="protein sequence ID" value="CAB5052838.1"/>
    <property type="molecule type" value="Genomic_DNA"/>
</dbReference>
<evidence type="ECO:0000313" key="15">
    <source>
        <dbReference type="EMBL" id="CAB4713298.1"/>
    </source>
</evidence>
<dbReference type="InterPro" id="IPR003821">
    <property type="entry name" value="DXP_reductoisomerase"/>
</dbReference>
<keyword evidence="8" id="KW-0560">Oxidoreductase</keyword>
<dbReference type="Pfam" id="PF08436">
    <property type="entry name" value="DXP_redisom_C"/>
    <property type="match status" value="1"/>
</dbReference>
<dbReference type="PANTHER" id="PTHR30525">
    <property type="entry name" value="1-DEOXY-D-XYLULOSE 5-PHOSPHATE REDUCTOISOMERASE"/>
    <property type="match status" value="1"/>
</dbReference>
<dbReference type="PIRSF" id="PIRSF006205">
    <property type="entry name" value="Dxp_reductismrs"/>
    <property type="match status" value="1"/>
</dbReference>
<evidence type="ECO:0000256" key="6">
    <source>
        <dbReference type="ARBA" id="ARBA00022723"/>
    </source>
</evidence>
<dbReference type="EMBL" id="CAEZZN010000046">
    <property type="protein sequence ID" value="CAB4772676.1"/>
    <property type="molecule type" value="Genomic_DNA"/>
</dbReference>
<feature type="domain" description="1-deoxy-D-xylulose 5-phosphate reductoisomerase N-terminal" evidence="12">
    <location>
        <begin position="4"/>
        <end position="126"/>
    </location>
</feature>
<evidence type="ECO:0000313" key="16">
    <source>
        <dbReference type="EMBL" id="CAB4772676.1"/>
    </source>
</evidence>
<dbReference type="Gene3D" id="1.10.1740.10">
    <property type="match status" value="1"/>
</dbReference>
<evidence type="ECO:0000256" key="4">
    <source>
        <dbReference type="ARBA" id="ARBA00006825"/>
    </source>
</evidence>
<dbReference type="SUPFAM" id="SSF55347">
    <property type="entry name" value="Glyceraldehyde-3-phosphate dehydrogenase-like, C-terminal domain"/>
    <property type="match status" value="1"/>
</dbReference>
<evidence type="ECO:0000256" key="10">
    <source>
        <dbReference type="ARBA" id="ARBA00023229"/>
    </source>
</evidence>
<dbReference type="Pfam" id="PF13288">
    <property type="entry name" value="DXPR_C"/>
    <property type="match status" value="1"/>
</dbReference>
<sequence length="381" mass="40033">MRDVVILGSTGSIGVQALEIIASNPKQFNVIAISCAGTDPDLVIAQAKKFSVTHVGILRNADVIRQGLPGVIVIDGVNASTEIAAINCDVVINGITGSIGLGPTLAALDAGNTLALANKESLVAGGDLVMSRARGHQIIPVDSEHSAIFQSALAGKKSEINKIILTASGGAFRDRTNLDGITVEDALKHPTWTMGAVVTINSATLVNKGLEIIEAHYLFDLPYSKIEAVIHSQSVVHSLVEFNDGSTIAQASPPNMKGAIAYAMNWPDRLIAATAPIDWSIPHSWSFAPIDAKQFPSIELARYCGDFGGGLPAIYNAANESAVAAFISKKLEFKSIVEVVAAAVSDLEKDCPKTLRDLADVSAIEDDARTSAQAHLLRLAP</sequence>
<evidence type="ECO:0000256" key="3">
    <source>
        <dbReference type="ARBA" id="ARBA00005094"/>
    </source>
</evidence>
<evidence type="ECO:0000313" key="19">
    <source>
        <dbReference type="EMBL" id="CAB4993596.1"/>
    </source>
</evidence>
<evidence type="ECO:0000256" key="7">
    <source>
        <dbReference type="ARBA" id="ARBA00022857"/>
    </source>
</evidence>
<dbReference type="NCBIfam" id="TIGR00243">
    <property type="entry name" value="Dxr"/>
    <property type="match status" value="1"/>
</dbReference>
<evidence type="ECO:0000256" key="9">
    <source>
        <dbReference type="ARBA" id="ARBA00023211"/>
    </source>
</evidence>
<accession>A0A6J7CD08</accession>
<comment type="catalytic activity">
    <reaction evidence="11">
        <text>2-C-methyl-D-erythritol 4-phosphate + NADP(+) = 1-deoxy-D-xylulose 5-phosphate + NADPH + H(+)</text>
        <dbReference type="Rhea" id="RHEA:13717"/>
        <dbReference type="ChEBI" id="CHEBI:15378"/>
        <dbReference type="ChEBI" id="CHEBI:57783"/>
        <dbReference type="ChEBI" id="CHEBI:57792"/>
        <dbReference type="ChEBI" id="CHEBI:58262"/>
        <dbReference type="ChEBI" id="CHEBI:58349"/>
        <dbReference type="EC" id="1.1.1.267"/>
    </reaction>
    <physiologicalReaction direction="right-to-left" evidence="11">
        <dbReference type="Rhea" id="RHEA:13719"/>
    </physiologicalReaction>
</comment>
<dbReference type="Pfam" id="PF02670">
    <property type="entry name" value="DXP_reductoisom"/>
    <property type="match status" value="1"/>
</dbReference>
<keyword evidence="6" id="KW-0479">Metal-binding</keyword>
<dbReference type="InterPro" id="IPR036291">
    <property type="entry name" value="NAD(P)-bd_dom_sf"/>
</dbReference>
<dbReference type="GO" id="GO:0030604">
    <property type="term" value="F:1-deoxy-D-xylulose-5-phosphate reductoisomerase activity"/>
    <property type="evidence" value="ECO:0007669"/>
    <property type="project" value="UniProtKB-EC"/>
</dbReference>
<evidence type="ECO:0000313" key="21">
    <source>
        <dbReference type="EMBL" id="CAB5060142.1"/>
    </source>
</evidence>
<reference evidence="18" key="1">
    <citation type="submission" date="2020-05" db="EMBL/GenBank/DDBJ databases">
        <authorList>
            <person name="Chiriac C."/>
            <person name="Salcher M."/>
            <person name="Ghai R."/>
            <person name="Kavagutti S V."/>
        </authorList>
    </citation>
    <scope>NUCLEOTIDE SEQUENCE</scope>
</reference>
<comment type="cofactor">
    <cofactor evidence="1">
        <name>Mn(2+)</name>
        <dbReference type="ChEBI" id="CHEBI:29035"/>
    </cofactor>
</comment>
<evidence type="ECO:0000313" key="20">
    <source>
        <dbReference type="EMBL" id="CAB5052838.1"/>
    </source>
</evidence>
<dbReference type="EMBL" id="CAFBLC010000053">
    <property type="protein sequence ID" value="CAB4855966.1"/>
    <property type="molecule type" value="Genomic_DNA"/>
</dbReference>
<dbReference type="FunFam" id="3.40.50.720:FF:000045">
    <property type="entry name" value="1-deoxy-D-xylulose 5-phosphate reductoisomerase"/>
    <property type="match status" value="1"/>
</dbReference>
<name>A0A6J7CD08_9ZZZZ</name>
<keyword evidence="10" id="KW-0414">Isoprene biosynthesis</keyword>
<evidence type="ECO:0000259" key="13">
    <source>
        <dbReference type="Pfam" id="PF08436"/>
    </source>
</evidence>
<comment type="similarity">
    <text evidence="4">Belongs to the DXR family.</text>
</comment>
<evidence type="ECO:0000256" key="5">
    <source>
        <dbReference type="ARBA" id="ARBA00012366"/>
    </source>
</evidence>
<evidence type="ECO:0000256" key="2">
    <source>
        <dbReference type="ARBA" id="ARBA00001946"/>
    </source>
</evidence>
<keyword evidence="7" id="KW-0521">NADP</keyword>
<dbReference type="AlphaFoldDB" id="A0A6J7CD08"/>
<dbReference type="EMBL" id="CAFBQM010000045">
    <property type="protein sequence ID" value="CAB5060142.1"/>
    <property type="molecule type" value="Genomic_DNA"/>
</dbReference>
<dbReference type="EMBL" id="CAEZYA010000049">
    <property type="protein sequence ID" value="CAB4713298.1"/>
    <property type="molecule type" value="Genomic_DNA"/>
</dbReference>
<dbReference type="PANTHER" id="PTHR30525:SF0">
    <property type="entry name" value="1-DEOXY-D-XYLULOSE 5-PHOSPHATE REDUCTOISOMERASE, CHLOROPLASTIC"/>
    <property type="match status" value="1"/>
</dbReference>
<comment type="cofactor">
    <cofactor evidence="2">
        <name>Mg(2+)</name>
        <dbReference type="ChEBI" id="CHEBI:18420"/>
    </cofactor>
</comment>
<dbReference type="HAMAP" id="MF_00183">
    <property type="entry name" value="DXP_reductoisom"/>
    <property type="match status" value="1"/>
</dbReference>
<keyword evidence="9" id="KW-0464">Manganese</keyword>
<evidence type="ECO:0000259" key="12">
    <source>
        <dbReference type="Pfam" id="PF02670"/>
    </source>
</evidence>
<protein>
    <recommendedName>
        <fullName evidence="5">1-deoxy-D-xylulose-5-phosphate reductoisomerase</fullName>
        <ecNumber evidence="5">1.1.1.267</ecNumber>
    </recommendedName>
</protein>
<evidence type="ECO:0000256" key="11">
    <source>
        <dbReference type="ARBA" id="ARBA00048543"/>
    </source>
</evidence>
<evidence type="ECO:0000256" key="8">
    <source>
        <dbReference type="ARBA" id="ARBA00023002"/>
    </source>
</evidence>